<evidence type="ECO:0000256" key="11">
    <source>
        <dbReference type="PROSITE-ProRule" id="PRU00236"/>
    </source>
</evidence>
<proteinExistence type="predicted"/>
<evidence type="ECO:0000259" key="13">
    <source>
        <dbReference type="PROSITE" id="PS50305"/>
    </source>
</evidence>
<reference evidence="14" key="2">
    <citation type="submission" date="2025-08" db="UniProtKB">
        <authorList>
            <consortium name="Ensembl"/>
        </authorList>
    </citation>
    <scope>IDENTIFICATION</scope>
</reference>
<accession>A0A4W5NDK0</accession>
<dbReference type="InterPro" id="IPR029035">
    <property type="entry name" value="DHS-like_NAD/FAD-binding_dom"/>
</dbReference>
<dbReference type="PANTHER" id="PTHR11085">
    <property type="entry name" value="NAD-DEPENDENT PROTEIN DEACYLASE SIRTUIN-5, MITOCHONDRIAL-RELATED"/>
    <property type="match status" value="1"/>
</dbReference>
<evidence type="ECO:0000256" key="10">
    <source>
        <dbReference type="ARBA" id="ARBA00048905"/>
    </source>
</evidence>
<dbReference type="GO" id="GO:0046872">
    <property type="term" value="F:metal ion binding"/>
    <property type="evidence" value="ECO:0007669"/>
    <property type="project" value="UniProtKB-KW"/>
</dbReference>
<keyword evidence="1" id="KW-0808">Transferase</keyword>
<dbReference type="GO" id="GO:0017136">
    <property type="term" value="F:histone deacetylase activity, NAD-dependent"/>
    <property type="evidence" value="ECO:0007669"/>
    <property type="project" value="TreeGrafter"/>
</dbReference>
<evidence type="ECO:0000256" key="8">
    <source>
        <dbReference type="ARBA" id="ARBA00043039"/>
    </source>
</evidence>
<protein>
    <recommendedName>
        <fullName evidence="5">NAD-dependent protein deacetylase sirtuin-2</fullName>
    </recommendedName>
    <alternativeName>
        <fullName evidence="7">NAD-dependent protein defatty-acylase sirtuin-2</fullName>
    </alternativeName>
    <alternativeName>
        <fullName evidence="8">Regulatory protein SIR2 homolog 2</fullName>
    </alternativeName>
    <alternativeName>
        <fullName evidence="6">SIR2-like protein 2</fullName>
    </alternativeName>
</protein>
<evidence type="ECO:0000256" key="5">
    <source>
        <dbReference type="ARBA" id="ARBA00040697"/>
    </source>
</evidence>
<evidence type="ECO:0000256" key="2">
    <source>
        <dbReference type="ARBA" id="ARBA00022723"/>
    </source>
</evidence>
<name>A0A4W5NDK0_9TELE</name>
<dbReference type="InterPro" id="IPR003000">
    <property type="entry name" value="Sirtuin"/>
</dbReference>
<dbReference type="InterPro" id="IPR026590">
    <property type="entry name" value="Ssirtuin_cat_dom"/>
</dbReference>
<comment type="catalytic activity">
    <reaction evidence="10">
        <text>N(6)-tetradecanoyl-L-lysyl-[protein] + NAD(+) + H2O = 2''-O-tetradecanoyl-ADP-D-ribose + nicotinamide + L-lysyl-[protein]</text>
        <dbReference type="Rhea" id="RHEA:70567"/>
        <dbReference type="Rhea" id="RHEA-COMP:9752"/>
        <dbReference type="Rhea" id="RHEA-COMP:15437"/>
        <dbReference type="ChEBI" id="CHEBI:15377"/>
        <dbReference type="ChEBI" id="CHEBI:17154"/>
        <dbReference type="ChEBI" id="CHEBI:29969"/>
        <dbReference type="ChEBI" id="CHEBI:57540"/>
        <dbReference type="ChEBI" id="CHEBI:141129"/>
        <dbReference type="ChEBI" id="CHEBI:189674"/>
    </reaction>
    <physiologicalReaction direction="left-to-right" evidence="10">
        <dbReference type="Rhea" id="RHEA:70568"/>
    </physiologicalReaction>
</comment>
<keyword evidence="4" id="KW-0520">NAD</keyword>
<reference evidence="15" key="1">
    <citation type="submission" date="2018-06" db="EMBL/GenBank/DDBJ databases">
        <title>Genome assembly of Danube salmon.</title>
        <authorList>
            <person name="Macqueen D.J."/>
            <person name="Gundappa M.K."/>
        </authorList>
    </citation>
    <scope>NUCLEOTIDE SEQUENCE [LARGE SCALE GENOMIC DNA]</scope>
</reference>
<evidence type="ECO:0000256" key="3">
    <source>
        <dbReference type="ARBA" id="ARBA00022833"/>
    </source>
</evidence>
<reference evidence="14" key="3">
    <citation type="submission" date="2025-09" db="UniProtKB">
        <authorList>
            <consortium name="Ensembl"/>
        </authorList>
    </citation>
    <scope>IDENTIFICATION</scope>
</reference>
<dbReference type="Proteomes" id="UP000314982">
    <property type="component" value="Unassembled WGS sequence"/>
</dbReference>
<evidence type="ECO:0000256" key="4">
    <source>
        <dbReference type="ARBA" id="ARBA00023027"/>
    </source>
</evidence>
<dbReference type="AlphaFoldDB" id="A0A4W5NDK0"/>
<feature type="compositionally biased region" description="Low complexity" evidence="12">
    <location>
        <begin position="167"/>
        <end position="182"/>
    </location>
</feature>
<dbReference type="STRING" id="62062.ENSHHUP00000048992"/>
<comment type="caution">
    <text evidence="11">Lacks conserved residue(s) required for the propagation of feature annotation.</text>
</comment>
<keyword evidence="15" id="KW-1185">Reference proteome</keyword>
<feature type="compositionally biased region" description="Basic and acidic residues" evidence="12">
    <location>
        <begin position="151"/>
        <end position="163"/>
    </location>
</feature>
<sequence length="182" mass="19756">MLSIFQFLIVQSSYGPVYYTFFVKYLISPCSPFSDIVFFGENLPKRYFTLMAMDFPRCDLLIIVGTSLQVQLYAALVGSVSNSCPRLLINLEQAGGADPVLGMIGIGGGMDFDSEKAYRDVAHISTCDDGCLALIDLLGCKADLEEMVKREHEQISSKAKEEQDNQSSGAAGKAGSGKAKVE</sequence>
<dbReference type="PROSITE" id="PS50305">
    <property type="entry name" value="SIRTUIN"/>
    <property type="match status" value="1"/>
</dbReference>
<comment type="catalytic activity">
    <reaction evidence="9">
        <text>N(6)-hexadecanoyl-L-lysyl-[protein] + NAD(+) + H2O = 2''-O-hexadecanoyl-ADP-D-ribose + nicotinamide + L-lysyl-[protein]</text>
        <dbReference type="Rhea" id="RHEA:70563"/>
        <dbReference type="Rhea" id="RHEA-COMP:9752"/>
        <dbReference type="Rhea" id="RHEA-COMP:14175"/>
        <dbReference type="ChEBI" id="CHEBI:15377"/>
        <dbReference type="ChEBI" id="CHEBI:17154"/>
        <dbReference type="ChEBI" id="CHEBI:29969"/>
        <dbReference type="ChEBI" id="CHEBI:57540"/>
        <dbReference type="ChEBI" id="CHEBI:138936"/>
        <dbReference type="ChEBI" id="CHEBI:189673"/>
    </reaction>
    <physiologicalReaction direction="left-to-right" evidence="9">
        <dbReference type="Rhea" id="RHEA:70564"/>
    </physiologicalReaction>
</comment>
<evidence type="ECO:0000256" key="9">
    <source>
        <dbReference type="ARBA" id="ARBA00048378"/>
    </source>
</evidence>
<evidence type="ECO:0000256" key="6">
    <source>
        <dbReference type="ARBA" id="ARBA00041829"/>
    </source>
</evidence>
<dbReference type="GO" id="GO:0005634">
    <property type="term" value="C:nucleus"/>
    <property type="evidence" value="ECO:0007669"/>
    <property type="project" value="TreeGrafter"/>
</dbReference>
<feature type="region of interest" description="Disordered" evidence="12">
    <location>
        <begin position="151"/>
        <end position="182"/>
    </location>
</feature>
<keyword evidence="2" id="KW-0479">Metal-binding</keyword>
<dbReference type="GO" id="GO:0070403">
    <property type="term" value="F:NAD+ binding"/>
    <property type="evidence" value="ECO:0007669"/>
    <property type="project" value="InterPro"/>
</dbReference>
<evidence type="ECO:0000256" key="12">
    <source>
        <dbReference type="SAM" id="MobiDB-lite"/>
    </source>
</evidence>
<dbReference type="GeneTree" id="ENSGT00940000157514"/>
<organism evidence="14 15">
    <name type="scientific">Hucho hucho</name>
    <name type="common">huchen</name>
    <dbReference type="NCBI Taxonomy" id="62062"/>
    <lineage>
        <taxon>Eukaryota</taxon>
        <taxon>Metazoa</taxon>
        <taxon>Chordata</taxon>
        <taxon>Craniata</taxon>
        <taxon>Vertebrata</taxon>
        <taxon>Euteleostomi</taxon>
        <taxon>Actinopterygii</taxon>
        <taxon>Neopterygii</taxon>
        <taxon>Teleostei</taxon>
        <taxon>Protacanthopterygii</taxon>
        <taxon>Salmoniformes</taxon>
        <taxon>Salmonidae</taxon>
        <taxon>Salmoninae</taxon>
        <taxon>Hucho</taxon>
    </lineage>
</organism>
<dbReference type="Gene3D" id="3.40.50.1220">
    <property type="entry name" value="TPP-binding domain"/>
    <property type="match status" value="1"/>
</dbReference>
<feature type="domain" description="Deacetylase sirtuin-type" evidence="13">
    <location>
        <begin position="1"/>
        <end position="141"/>
    </location>
</feature>
<dbReference type="InterPro" id="IPR050134">
    <property type="entry name" value="NAD-dep_sirtuin_deacylases"/>
</dbReference>
<dbReference type="Ensembl" id="ENSHHUT00000050769.1">
    <property type="protein sequence ID" value="ENSHHUP00000048992.1"/>
    <property type="gene ID" value="ENSHHUG00000029687.1"/>
</dbReference>
<dbReference type="PANTHER" id="PTHR11085:SF6">
    <property type="entry name" value="NAD-DEPENDENT PROTEIN DEACETYLASE SIRTUIN-2"/>
    <property type="match status" value="1"/>
</dbReference>
<evidence type="ECO:0000313" key="14">
    <source>
        <dbReference type="Ensembl" id="ENSHHUP00000048992.1"/>
    </source>
</evidence>
<evidence type="ECO:0000256" key="7">
    <source>
        <dbReference type="ARBA" id="ARBA00042077"/>
    </source>
</evidence>
<keyword evidence="3" id="KW-0862">Zinc</keyword>
<dbReference type="Pfam" id="PF02146">
    <property type="entry name" value="SIR2"/>
    <property type="match status" value="1"/>
</dbReference>
<dbReference type="SUPFAM" id="SSF52467">
    <property type="entry name" value="DHS-like NAD/FAD-binding domain"/>
    <property type="match status" value="1"/>
</dbReference>
<evidence type="ECO:0000313" key="15">
    <source>
        <dbReference type="Proteomes" id="UP000314982"/>
    </source>
</evidence>
<evidence type="ECO:0000256" key="1">
    <source>
        <dbReference type="ARBA" id="ARBA00022679"/>
    </source>
</evidence>